<evidence type="ECO:0000256" key="7">
    <source>
        <dbReference type="SAM" id="MobiDB-lite"/>
    </source>
</evidence>
<keyword evidence="10" id="KW-1185">Reference proteome</keyword>
<dbReference type="InterPro" id="IPR017970">
    <property type="entry name" value="Homeobox_CS"/>
</dbReference>
<organism evidence="9 10">
    <name type="scientific">Schistosoma japonicum</name>
    <name type="common">Blood fluke</name>
    <dbReference type="NCBI Taxonomy" id="6182"/>
    <lineage>
        <taxon>Eukaryota</taxon>
        <taxon>Metazoa</taxon>
        <taxon>Spiralia</taxon>
        <taxon>Lophotrochozoa</taxon>
        <taxon>Platyhelminthes</taxon>
        <taxon>Trematoda</taxon>
        <taxon>Digenea</taxon>
        <taxon>Strigeidida</taxon>
        <taxon>Schistosomatoidea</taxon>
        <taxon>Schistosomatidae</taxon>
        <taxon>Schistosoma</taxon>
    </lineage>
</organism>
<dbReference type="InterPro" id="IPR008422">
    <property type="entry name" value="KN_HD"/>
</dbReference>
<dbReference type="Pfam" id="PF05920">
    <property type="entry name" value="Homeobox_KN"/>
    <property type="match status" value="1"/>
</dbReference>
<feature type="compositionally biased region" description="Low complexity" evidence="7">
    <location>
        <begin position="876"/>
        <end position="906"/>
    </location>
</feature>
<accession>A0A4Z2DK34</accession>
<evidence type="ECO:0000256" key="6">
    <source>
        <dbReference type="PROSITE-ProRule" id="PRU00108"/>
    </source>
</evidence>
<dbReference type="GO" id="GO:0000978">
    <property type="term" value="F:RNA polymerase II cis-regulatory region sequence-specific DNA binding"/>
    <property type="evidence" value="ECO:0007669"/>
    <property type="project" value="TreeGrafter"/>
</dbReference>
<sequence length="967" mass="109039">MDENLFPPNDSNTLNFDSVFSTTNLMLTPMNSDDSRQSCEKLYHQRKHHSEEDDRFEVNTTITTAATTTTSNDDNVNSSSNTITVTSAMTKSNNNNKMNPYSEYIQNFSDTNRSENNDNVNKEVTTSILSLSSSSLSSTTGNEYHNSITYANDLTNENKAISLNCTNIHEPFNKSLLDFVNQTINHSGMDKSDSSSYQRMPISSVFSSLGSIPVRNLHPIPTNDNNSNSNSINNANPVRSSLTHNEQFDSFIHNQTTLNALSMAYSSLIANGLCGVNKDYTEHISTFDNISNCHNNIASQSDKFQSIIRYHSIPNLLKQHSILSIPETTPVNTSSSTAISPTSTIPSLSSSSPSSLFLTNSLERMNAGNLTNSVIPHINNIASNNNINSHHHHHQQQHHNKSFINPKLQHENNAGQMNFPSIMNNLLIENLESWQHLQKNTMTSNIDPHLLTFYGGSCCPVELTHSNRRKNATRETTSMLKAWLNEHRKNPYPTKGEKIMLALITKMSLTQVSTWFANARRRLKKENKVTWNLRTDCSSDIEHDEHSIEDCDVDDDDGDTYDNVNTTTTTTTITNTNNNTTTNSSNNIEQDLQSVNDLESLKQYLLNKHTNNYDKFTLSKLFNKHKTLETIIETNKNKMNMNSSTSRIRAYTHSFDSIESIPKKRSNVDYDNSMVTSNSIENEYCTNKLNTNIKMKSHKIWSLVDIMNEQNNSQKSQQELLLNEKNSIELQNTSCDNWSLIENRKLQSPKNILKTSNESIPFHIKMNTITPRLVDIYNNDNADGNSNDYKLKGDLSSFSSLPITSTISNNISCNHDSTNSTNIHLQTNTSSLFSPDTLAALYLYYQQNLQRAQEQNHSTTQSPLSSLPCQFPLIGQQSQPQQQQQKSHTQKLSSVSPPNLNSNNLLYSKSFSHRDEHFSSLFHGNNGIGNIGNLNLFNKETQQYAKSLCLHRNHSNQQLTTSPTEES</sequence>
<comment type="similarity">
    <text evidence="2">Belongs to the TALE/IRO homeobox family.</text>
</comment>
<dbReference type="PANTHER" id="PTHR11211">
    <property type="entry name" value="IROQUOIS-CLASS HOMEODOMAIN PROTEIN IRX"/>
    <property type="match status" value="1"/>
</dbReference>
<evidence type="ECO:0000256" key="1">
    <source>
        <dbReference type="ARBA" id="ARBA00004123"/>
    </source>
</evidence>
<feature type="DNA-binding region" description="Homeobox" evidence="6">
    <location>
        <begin position="465"/>
        <end position="527"/>
    </location>
</feature>
<feature type="compositionally biased region" description="Low complexity" evidence="7">
    <location>
        <begin position="333"/>
        <end position="353"/>
    </location>
</feature>
<evidence type="ECO:0000313" key="9">
    <source>
        <dbReference type="EMBL" id="TNN16855.1"/>
    </source>
</evidence>
<dbReference type="InterPro" id="IPR009057">
    <property type="entry name" value="Homeodomain-like_sf"/>
</dbReference>
<dbReference type="GO" id="GO:0005634">
    <property type="term" value="C:nucleus"/>
    <property type="evidence" value="ECO:0007669"/>
    <property type="project" value="UniProtKB-SubCell"/>
</dbReference>
<protein>
    <submittedName>
        <fullName evidence="9">Iroquois-class homeodomain protein</fullName>
    </submittedName>
</protein>
<dbReference type="STRING" id="6182.A0A4Z2DK34"/>
<feature type="compositionally biased region" description="Polar residues" evidence="7">
    <location>
        <begin position="855"/>
        <end position="868"/>
    </location>
</feature>
<keyword evidence="5 6" id="KW-0539">Nucleus</keyword>
<dbReference type="PROSITE" id="PS50071">
    <property type="entry name" value="HOMEOBOX_2"/>
    <property type="match status" value="1"/>
</dbReference>
<dbReference type="AlphaFoldDB" id="A0A4Z2DK34"/>
<dbReference type="OrthoDB" id="5399138at2759"/>
<dbReference type="EMBL" id="SKCS01000103">
    <property type="protein sequence ID" value="TNN16855.1"/>
    <property type="molecule type" value="Genomic_DNA"/>
</dbReference>
<dbReference type="GO" id="GO:0048468">
    <property type="term" value="P:cell development"/>
    <property type="evidence" value="ECO:0007669"/>
    <property type="project" value="TreeGrafter"/>
</dbReference>
<feature type="region of interest" description="Disordered" evidence="7">
    <location>
        <begin position="329"/>
        <end position="353"/>
    </location>
</feature>
<dbReference type="GO" id="GO:0000981">
    <property type="term" value="F:DNA-binding transcription factor activity, RNA polymerase II-specific"/>
    <property type="evidence" value="ECO:0007669"/>
    <property type="project" value="InterPro"/>
</dbReference>
<dbReference type="CDD" id="cd00086">
    <property type="entry name" value="homeodomain"/>
    <property type="match status" value="1"/>
</dbReference>
<feature type="region of interest" description="Disordered" evidence="7">
    <location>
        <begin position="854"/>
        <end position="906"/>
    </location>
</feature>
<dbReference type="FunFam" id="1.10.10.60:FF:000003">
    <property type="entry name" value="Iroquois-class homeobox protein IRX"/>
    <property type="match status" value="1"/>
</dbReference>
<dbReference type="PANTHER" id="PTHR11211:SF40">
    <property type="entry name" value="MIRROR, ISOFORM C"/>
    <property type="match status" value="1"/>
</dbReference>
<reference evidence="9 10" key="1">
    <citation type="submission" date="2019-03" db="EMBL/GenBank/DDBJ databases">
        <title>An improved genome assembly of the fluke Schistosoma japonicum.</title>
        <authorList>
            <person name="Hu W."/>
            <person name="Luo F."/>
            <person name="Yin M."/>
            <person name="Mo X."/>
            <person name="Sun C."/>
            <person name="Wu Q."/>
            <person name="Zhu B."/>
            <person name="Xiang M."/>
            <person name="Wang J."/>
            <person name="Wang Y."/>
            <person name="Zhang T."/>
            <person name="Xu B."/>
            <person name="Zheng H."/>
            <person name="Feng Z."/>
        </authorList>
    </citation>
    <scope>NUCLEOTIDE SEQUENCE [LARGE SCALE GENOMIC DNA]</scope>
    <source>
        <strain evidence="9">HuSjv2</strain>
        <tissue evidence="9">Worms</tissue>
    </source>
</reference>
<feature type="domain" description="Homeobox" evidence="8">
    <location>
        <begin position="463"/>
        <end position="526"/>
    </location>
</feature>
<evidence type="ECO:0000256" key="2">
    <source>
        <dbReference type="ARBA" id="ARBA00008446"/>
    </source>
</evidence>
<dbReference type="Gene3D" id="1.10.10.60">
    <property type="entry name" value="Homeodomain-like"/>
    <property type="match status" value="1"/>
</dbReference>
<keyword evidence="4 6" id="KW-0371">Homeobox</keyword>
<evidence type="ECO:0000313" key="10">
    <source>
        <dbReference type="Proteomes" id="UP000311919"/>
    </source>
</evidence>
<evidence type="ECO:0000256" key="5">
    <source>
        <dbReference type="ARBA" id="ARBA00023242"/>
    </source>
</evidence>
<dbReference type="GO" id="GO:0030182">
    <property type="term" value="P:neuron differentiation"/>
    <property type="evidence" value="ECO:0007669"/>
    <property type="project" value="TreeGrafter"/>
</dbReference>
<evidence type="ECO:0000256" key="4">
    <source>
        <dbReference type="ARBA" id="ARBA00023155"/>
    </source>
</evidence>
<dbReference type="Proteomes" id="UP000311919">
    <property type="component" value="Unassembled WGS sequence"/>
</dbReference>
<comment type="caution">
    <text evidence="9">The sequence shown here is derived from an EMBL/GenBank/DDBJ whole genome shotgun (WGS) entry which is preliminary data.</text>
</comment>
<name>A0A4Z2DK34_SCHJA</name>
<evidence type="ECO:0000256" key="3">
    <source>
        <dbReference type="ARBA" id="ARBA00023125"/>
    </source>
</evidence>
<gene>
    <name evidence="9" type="ORF">EWB00_000107</name>
</gene>
<evidence type="ECO:0000259" key="8">
    <source>
        <dbReference type="PROSITE" id="PS50071"/>
    </source>
</evidence>
<dbReference type="PROSITE" id="PS00027">
    <property type="entry name" value="HOMEOBOX_1"/>
    <property type="match status" value="1"/>
</dbReference>
<dbReference type="SMART" id="SM00389">
    <property type="entry name" value="HOX"/>
    <property type="match status" value="1"/>
</dbReference>
<dbReference type="InterPro" id="IPR001356">
    <property type="entry name" value="HD"/>
</dbReference>
<comment type="subcellular location">
    <subcellularLocation>
        <location evidence="1 6">Nucleus</location>
    </subcellularLocation>
</comment>
<keyword evidence="3 6" id="KW-0238">DNA-binding</keyword>
<proteinExistence type="inferred from homology"/>
<dbReference type="SUPFAM" id="SSF46689">
    <property type="entry name" value="Homeodomain-like"/>
    <property type="match status" value="1"/>
</dbReference>